<evidence type="ECO:0000256" key="7">
    <source>
        <dbReference type="PROSITE-ProRule" id="PRU00205"/>
    </source>
</evidence>
<name>A0A9P1CJ28_9DINO</name>
<dbReference type="EMBL" id="CAMXCT010001731">
    <property type="protein sequence ID" value="CAI3992574.1"/>
    <property type="molecule type" value="Genomic_DNA"/>
</dbReference>
<comment type="caution">
    <text evidence="12">The sequence shown here is derived from an EMBL/GenBank/DDBJ whole genome shotgun (WGS) entry which is preliminary data.</text>
</comment>
<comment type="cofactor">
    <cofactor evidence="1">
        <name>Zn(2+)</name>
        <dbReference type="ChEBI" id="CHEBI:29105"/>
    </cofactor>
</comment>
<keyword evidence="14" id="KW-0645">Protease</keyword>
<dbReference type="EMBL" id="CAMXCT030001731">
    <property type="protein sequence ID" value="CAL4779886.1"/>
    <property type="molecule type" value="Genomic_DNA"/>
</dbReference>
<feature type="domain" description="Peptidase M14" evidence="11">
    <location>
        <begin position="211"/>
        <end position="458"/>
    </location>
</feature>
<proteinExistence type="inferred from homology"/>
<dbReference type="AlphaFoldDB" id="A0A9P1CJ28"/>
<evidence type="ECO:0000256" key="8">
    <source>
        <dbReference type="PROSITE-ProRule" id="PRU01379"/>
    </source>
</evidence>
<evidence type="ECO:0000256" key="3">
    <source>
        <dbReference type="ARBA" id="ARBA00005988"/>
    </source>
</evidence>
<keyword evidence="15" id="KW-1185">Reference proteome</keyword>
<keyword evidence="6 7" id="KW-0472">Membrane</keyword>
<dbReference type="GO" id="GO:0004181">
    <property type="term" value="F:metallocarboxypeptidase activity"/>
    <property type="evidence" value="ECO:0007669"/>
    <property type="project" value="InterPro"/>
</dbReference>
<comment type="similarity">
    <text evidence="3 8">Belongs to the peptidase M14 family.</text>
</comment>
<dbReference type="PANTHER" id="PTHR12756">
    <property type="entry name" value="CYTOSOLIC CARBOXYPEPTIDASE"/>
    <property type="match status" value="1"/>
</dbReference>
<dbReference type="Pfam" id="PF03798">
    <property type="entry name" value="TRAM_LAG1_CLN8"/>
    <property type="match status" value="1"/>
</dbReference>
<accession>A0A9P1CJ28</accession>
<feature type="domain" description="TLC" evidence="10">
    <location>
        <begin position="1"/>
        <end position="164"/>
    </location>
</feature>
<evidence type="ECO:0000256" key="4">
    <source>
        <dbReference type="ARBA" id="ARBA00022692"/>
    </source>
</evidence>
<evidence type="ECO:0000313" key="15">
    <source>
        <dbReference type="Proteomes" id="UP001152797"/>
    </source>
</evidence>
<dbReference type="InterPro" id="IPR006634">
    <property type="entry name" value="TLC-dom"/>
</dbReference>
<reference evidence="12" key="1">
    <citation type="submission" date="2022-10" db="EMBL/GenBank/DDBJ databases">
        <authorList>
            <person name="Chen Y."/>
            <person name="Dougan E. K."/>
            <person name="Chan C."/>
            <person name="Rhodes N."/>
            <person name="Thang M."/>
        </authorList>
    </citation>
    <scope>NUCLEOTIDE SEQUENCE</scope>
</reference>
<evidence type="ECO:0000256" key="9">
    <source>
        <dbReference type="SAM" id="Phobius"/>
    </source>
</evidence>
<sequence length="494" mass="55532">MRSDLRCFYILYAARYIQAAVTVLLEPKRKDFLEMMVHHIVTIGVVYVSYFCGWNRVGVVVMVLLDPADVPLHLAKLCKYTSEALEMNIWQFFADRLFEFFAVLFFVTRLVMFGYVCWSAHIESEQYFHLDYAAKLCVLLLYLLMVLQLYWFGLILKVAMKLLRGQGAEDIRSDDEDEDPKLPMIYTVSQKKRPLNQQTGTACNARCQDECFLAYSEPYTFTDLLYDLAPWPWESLAVTMMGNQVPALRLGNQLSTQRVCIVARAHPGETCASWVMRGVMDFLLSDPEAQACLEQLAWLIVPMLNPDGVAAGRTRTNLESVDLNRHHHDDAAAETKGLRAALQAESQRGELLAFIDIHSHSKRRGIFAIANGNDADRLVSLLANRTPLLDLQGTNRTETRPQDVGVGRVAAAAQGYKYSLTIESSLCARHLAIGGEHLLLQDLASVGRAICFAVTDLLYPENEPVEVICAKGDDDLDEDADAAEDEGFRVFTPE</sequence>
<keyword evidence="14" id="KW-0121">Carboxypeptidase</keyword>
<gene>
    <name evidence="12" type="ORF">C1SCF055_LOCUS19393</name>
</gene>
<dbReference type="PANTHER" id="PTHR12756:SF11">
    <property type="entry name" value="CYTOSOLIC CARBOXYPEPTIDASE 1"/>
    <property type="match status" value="1"/>
</dbReference>
<reference evidence="13" key="2">
    <citation type="submission" date="2024-04" db="EMBL/GenBank/DDBJ databases">
        <authorList>
            <person name="Chen Y."/>
            <person name="Shah S."/>
            <person name="Dougan E. K."/>
            <person name="Thang M."/>
            <person name="Chan C."/>
        </authorList>
    </citation>
    <scope>NUCLEOTIDE SEQUENCE [LARGE SCALE GENOMIC DNA]</scope>
</reference>
<organism evidence="12">
    <name type="scientific">Cladocopium goreaui</name>
    <dbReference type="NCBI Taxonomy" id="2562237"/>
    <lineage>
        <taxon>Eukaryota</taxon>
        <taxon>Sar</taxon>
        <taxon>Alveolata</taxon>
        <taxon>Dinophyceae</taxon>
        <taxon>Suessiales</taxon>
        <taxon>Symbiodiniaceae</taxon>
        <taxon>Cladocopium</taxon>
    </lineage>
</organism>
<evidence type="ECO:0000259" key="11">
    <source>
        <dbReference type="PROSITE" id="PS52035"/>
    </source>
</evidence>
<dbReference type="PROSITE" id="PS52035">
    <property type="entry name" value="PEPTIDASE_M14"/>
    <property type="match status" value="1"/>
</dbReference>
<keyword evidence="5 9" id="KW-1133">Transmembrane helix</keyword>
<keyword evidence="4 7" id="KW-0812">Transmembrane</keyword>
<dbReference type="InterPro" id="IPR050821">
    <property type="entry name" value="Cytosolic_carboxypeptidase"/>
</dbReference>
<evidence type="ECO:0000313" key="13">
    <source>
        <dbReference type="EMBL" id="CAL1145949.1"/>
    </source>
</evidence>
<evidence type="ECO:0000256" key="2">
    <source>
        <dbReference type="ARBA" id="ARBA00004141"/>
    </source>
</evidence>
<feature type="transmembrane region" description="Helical" evidence="9">
    <location>
        <begin position="35"/>
        <end position="54"/>
    </location>
</feature>
<feature type="active site" description="Proton donor/acceptor" evidence="8">
    <location>
        <position position="423"/>
    </location>
</feature>
<dbReference type="EMBL" id="CAMXCT020001731">
    <property type="protein sequence ID" value="CAL1145949.1"/>
    <property type="molecule type" value="Genomic_DNA"/>
</dbReference>
<protein>
    <submittedName>
        <fullName evidence="14">Cytosolic carboxypeptidase 2 (ATP/GTP-bindin g protein-like 2) (Protein deglutamylase CCP2)</fullName>
    </submittedName>
</protein>
<dbReference type="GO" id="GO:0016020">
    <property type="term" value="C:membrane"/>
    <property type="evidence" value="ECO:0007669"/>
    <property type="project" value="UniProtKB-SubCell"/>
</dbReference>
<dbReference type="Proteomes" id="UP001152797">
    <property type="component" value="Unassembled WGS sequence"/>
</dbReference>
<feature type="transmembrane region" description="Helical" evidence="9">
    <location>
        <begin position="133"/>
        <end position="156"/>
    </location>
</feature>
<evidence type="ECO:0000256" key="6">
    <source>
        <dbReference type="ARBA" id="ARBA00023136"/>
    </source>
</evidence>
<dbReference type="InterPro" id="IPR000834">
    <property type="entry name" value="Peptidase_M14"/>
</dbReference>
<evidence type="ECO:0000313" key="14">
    <source>
        <dbReference type="EMBL" id="CAL4779886.1"/>
    </source>
</evidence>
<evidence type="ECO:0000259" key="10">
    <source>
        <dbReference type="PROSITE" id="PS50922"/>
    </source>
</evidence>
<dbReference type="Gene3D" id="3.40.630.10">
    <property type="entry name" value="Zn peptidases"/>
    <property type="match status" value="1"/>
</dbReference>
<dbReference type="OrthoDB" id="10253041at2759"/>
<dbReference type="Pfam" id="PF00246">
    <property type="entry name" value="Peptidase_M14"/>
    <property type="match status" value="1"/>
</dbReference>
<evidence type="ECO:0000256" key="1">
    <source>
        <dbReference type="ARBA" id="ARBA00001947"/>
    </source>
</evidence>
<evidence type="ECO:0000313" key="12">
    <source>
        <dbReference type="EMBL" id="CAI3992574.1"/>
    </source>
</evidence>
<dbReference type="GO" id="GO:0006508">
    <property type="term" value="P:proteolysis"/>
    <property type="evidence" value="ECO:0007669"/>
    <property type="project" value="InterPro"/>
</dbReference>
<dbReference type="SUPFAM" id="SSF53187">
    <property type="entry name" value="Zn-dependent exopeptidases"/>
    <property type="match status" value="1"/>
</dbReference>
<keyword evidence="14" id="KW-0378">Hydrolase</keyword>
<dbReference type="GO" id="GO:0008270">
    <property type="term" value="F:zinc ion binding"/>
    <property type="evidence" value="ECO:0007669"/>
    <property type="project" value="InterPro"/>
</dbReference>
<feature type="transmembrane region" description="Helical" evidence="9">
    <location>
        <begin position="97"/>
        <end position="121"/>
    </location>
</feature>
<dbReference type="PROSITE" id="PS50922">
    <property type="entry name" value="TLC"/>
    <property type="match status" value="1"/>
</dbReference>
<dbReference type="SMART" id="SM00724">
    <property type="entry name" value="TLC"/>
    <property type="match status" value="1"/>
</dbReference>
<comment type="subcellular location">
    <subcellularLocation>
        <location evidence="2">Membrane</location>
        <topology evidence="2">Multi-pass membrane protein</topology>
    </subcellularLocation>
</comment>
<evidence type="ECO:0000256" key="5">
    <source>
        <dbReference type="ARBA" id="ARBA00022989"/>
    </source>
</evidence>